<name>A0AAD6HDH6_9EURO</name>
<feature type="compositionally biased region" description="Polar residues" evidence="1">
    <location>
        <begin position="956"/>
        <end position="965"/>
    </location>
</feature>
<dbReference type="InterPro" id="IPR010730">
    <property type="entry name" value="HET"/>
</dbReference>
<feature type="compositionally biased region" description="Basic and acidic residues" evidence="1">
    <location>
        <begin position="710"/>
        <end position="743"/>
    </location>
</feature>
<dbReference type="PANTHER" id="PTHR10622:SF10">
    <property type="entry name" value="HET DOMAIN-CONTAINING PROTEIN"/>
    <property type="match status" value="1"/>
</dbReference>
<gene>
    <name evidence="3" type="ORF">N7493_010805</name>
</gene>
<evidence type="ECO:0000256" key="1">
    <source>
        <dbReference type="SAM" id="MobiDB-lite"/>
    </source>
</evidence>
<reference evidence="3" key="2">
    <citation type="submission" date="2023-01" db="EMBL/GenBank/DDBJ databases">
        <authorList>
            <person name="Petersen C."/>
        </authorList>
    </citation>
    <scope>NUCLEOTIDE SEQUENCE</scope>
    <source>
        <strain evidence="3">IBT 17514</strain>
    </source>
</reference>
<sequence length="1193" mass="136795">MPRPSEIPTDDLTCPLPTKRDDQHPELRQSYTNDIDMLEEQCGNDFAWIVKELRRSSMSVEEEFQKYVRIQKLSENLRSAQQYEAEAKKDNDTAMQQERHANTILQEMDHPAISYWVNATNQLLEHATENRKLAYEEKEKFLLRTSIPNDNAMESLLKCLQRIRSLRKIKESISKARDIFDTRQFSKNSKRYIWLDTCCIDKSDAGELTKSLALMGEWYANADFCLVHLDTDVLNDDWMEEWKTYGIDFLQDDWMKCWKTCVNQSPAWTNKANASDFGDIEAASSMRWATRGWTLQELVLSKMLFFFNSQWGELGRTVDGLGPYYYLTPFLDHYLKNADLSWDFASSDLEQMWADLLMKFEKLSRGDFLETQIKQLVYLLQVAGFVVPRHLSVRTSESQIEYAIRACSVQDLRKDLKETFELEIPPETSFSDREIIIFILKKLRYVAREPIKTDRKDISRFSKIATLNNWTQGTSPTDNSAYNVLITSSARKTEVSTDKAYSLMGILNVRFPAFPAEGLPRALCRLLDEKIIVSNDISIFNWSGKYFGSTIQGRSLYPSCIEAYQDHAEVMSQPAVRDINKLVLDISEGDRPKKKEITHSTVNLLLGDMIKLVSPLDYDELDDELIESFIDFIRYIKQLPLDSLELDHVSDELGNIREKFMNLSKRYEQENTKTKQPLNDPEDVLVDLDEWQKNEVGSPHEEEESQRNTQSEDQHACDENASDKPNEYREEEVQTPVEDEKPQKKSRFGIRGMVPKLPIEISVPIKIKPPKLDLPRSISSKLKSEKTPETPKMPSEFEKIMANLKSDLQESVMNMGNMKKFPSETNSNDDPFAGPSISGLKPLPVGYSALQSKCHNPIVISSSGISGTFDIQRIAVTMLEPEYLRAQIKKSVAGQNIESWCTVSTGFAYILVNANCERDILEQQLDMTEVIEETFLKVSKTDSDTHDLPDEAASKSEPNSLNKTLSKAGDKRREGDDDFFAVETDEDPKQDKTDAQKRLENCIDMIQEQDLHAVAGEWVLARFSDVPAAEWFLCRLELGSGSEFYGRRIPTDCFTFANAIPEKGLIDYWEQLMTKRKEIACDAMLKYMKGKRIRRNTENFFKNKRGQDARNLGESEPQASTGSFTFIIQELAKGATRLGDYGLRRLADRMLENVDRISLENIPPKLQAAVMSLGSKEELKPAMVRSGINIHMF</sequence>
<evidence type="ECO:0000313" key="3">
    <source>
        <dbReference type="EMBL" id="KAJ5709471.1"/>
    </source>
</evidence>
<reference evidence="3" key="1">
    <citation type="journal article" date="2023" name="IMA Fungus">
        <title>Comparative genomic study of the Penicillium genus elucidates a diverse pangenome and 15 lateral gene transfer events.</title>
        <authorList>
            <person name="Petersen C."/>
            <person name="Sorensen T."/>
            <person name="Nielsen M.R."/>
            <person name="Sondergaard T.E."/>
            <person name="Sorensen J.L."/>
            <person name="Fitzpatrick D.A."/>
            <person name="Frisvad J.C."/>
            <person name="Nielsen K.L."/>
        </authorList>
    </citation>
    <scope>NUCLEOTIDE SEQUENCE</scope>
    <source>
        <strain evidence="3">IBT 17514</strain>
    </source>
</reference>
<proteinExistence type="predicted"/>
<evidence type="ECO:0000259" key="2">
    <source>
        <dbReference type="Pfam" id="PF06985"/>
    </source>
</evidence>
<accession>A0AAD6HDH6</accession>
<dbReference type="Pfam" id="PF06985">
    <property type="entry name" value="HET"/>
    <property type="match status" value="1"/>
</dbReference>
<feature type="region of interest" description="Disordered" evidence="1">
    <location>
        <begin position="1"/>
        <end position="24"/>
    </location>
</feature>
<dbReference type="AlphaFoldDB" id="A0AAD6HDH6"/>
<dbReference type="EMBL" id="JAQJAN010000019">
    <property type="protein sequence ID" value="KAJ5709471.1"/>
    <property type="molecule type" value="Genomic_DNA"/>
</dbReference>
<dbReference type="Proteomes" id="UP001215712">
    <property type="component" value="Unassembled WGS sequence"/>
</dbReference>
<evidence type="ECO:0000313" key="4">
    <source>
        <dbReference type="Proteomes" id="UP001215712"/>
    </source>
</evidence>
<feature type="region of interest" description="Disordered" evidence="1">
    <location>
        <begin position="695"/>
        <end position="749"/>
    </location>
</feature>
<feature type="domain" description="Heterokaryon incompatibility" evidence="2">
    <location>
        <begin position="170"/>
        <end position="297"/>
    </location>
</feature>
<feature type="compositionally biased region" description="Basic and acidic residues" evidence="1">
    <location>
        <begin position="942"/>
        <end position="954"/>
    </location>
</feature>
<dbReference type="PANTHER" id="PTHR10622">
    <property type="entry name" value="HET DOMAIN-CONTAINING PROTEIN"/>
    <property type="match status" value="1"/>
</dbReference>
<keyword evidence="4" id="KW-1185">Reference proteome</keyword>
<protein>
    <recommendedName>
        <fullName evidence="2">Heterokaryon incompatibility domain-containing protein</fullName>
    </recommendedName>
</protein>
<comment type="caution">
    <text evidence="3">The sequence shown here is derived from an EMBL/GenBank/DDBJ whole genome shotgun (WGS) entry which is preliminary data.</text>
</comment>
<organism evidence="3 4">
    <name type="scientific">Penicillium malachiteum</name>
    <dbReference type="NCBI Taxonomy" id="1324776"/>
    <lineage>
        <taxon>Eukaryota</taxon>
        <taxon>Fungi</taxon>
        <taxon>Dikarya</taxon>
        <taxon>Ascomycota</taxon>
        <taxon>Pezizomycotina</taxon>
        <taxon>Eurotiomycetes</taxon>
        <taxon>Eurotiomycetidae</taxon>
        <taxon>Eurotiales</taxon>
        <taxon>Aspergillaceae</taxon>
        <taxon>Penicillium</taxon>
    </lineage>
</organism>
<feature type="region of interest" description="Disordered" evidence="1">
    <location>
        <begin position="942"/>
        <end position="973"/>
    </location>
</feature>